<dbReference type="Proteomes" id="UP001390339">
    <property type="component" value="Unassembled WGS sequence"/>
</dbReference>
<keyword evidence="2" id="KW-1185">Reference proteome</keyword>
<gene>
    <name evidence="1" type="ORF">PGQ11_001976</name>
</gene>
<reference evidence="1 2" key="1">
    <citation type="journal article" date="2024" name="IMA Fungus">
        <title>Apiospora arundinis, a panoply of carbohydrate-active enzymes and secondary metabolites.</title>
        <authorList>
            <person name="Sorensen T."/>
            <person name="Petersen C."/>
            <person name="Muurmann A.T."/>
            <person name="Christiansen J.V."/>
            <person name="Brundto M.L."/>
            <person name="Overgaard C.K."/>
            <person name="Boysen A.T."/>
            <person name="Wollenberg R.D."/>
            <person name="Larsen T.O."/>
            <person name="Sorensen J.L."/>
            <person name="Nielsen K.L."/>
            <person name="Sondergaard T.E."/>
        </authorList>
    </citation>
    <scope>NUCLEOTIDE SEQUENCE [LARGE SCALE GENOMIC DNA]</scope>
    <source>
        <strain evidence="1 2">AAU 773</strain>
    </source>
</reference>
<name>A0ABR2JIB9_9PEZI</name>
<evidence type="ECO:0000313" key="2">
    <source>
        <dbReference type="Proteomes" id="UP001390339"/>
    </source>
</evidence>
<accession>A0ABR2JIB9</accession>
<proteinExistence type="predicted"/>
<comment type="caution">
    <text evidence="1">The sequence shown here is derived from an EMBL/GenBank/DDBJ whole genome shotgun (WGS) entry which is preliminary data.</text>
</comment>
<dbReference type="EMBL" id="JAPCWZ010000002">
    <property type="protein sequence ID" value="KAK8877030.1"/>
    <property type="molecule type" value="Genomic_DNA"/>
</dbReference>
<sequence>MHRAIVELGLGIAPQIFGKNDLVELRGDVITNYATKPMRLVIIVLRGFLKPISSSLPDPMPTKALVLWHATLLRQCPCSTVK</sequence>
<protein>
    <submittedName>
        <fullName evidence="1">Uncharacterized protein</fullName>
    </submittedName>
</protein>
<evidence type="ECO:0000313" key="1">
    <source>
        <dbReference type="EMBL" id="KAK8877030.1"/>
    </source>
</evidence>
<organism evidence="1 2">
    <name type="scientific">Apiospora arundinis</name>
    <dbReference type="NCBI Taxonomy" id="335852"/>
    <lineage>
        <taxon>Eukaryota</taxon>
        <taxon>Fungi</taxon>
        <taxon>Dikarya</taxon>
        <taxon>Ascomycota</taxon>
        <taxon>Pezizomycotina</taxon>
        <taxon>Sordariomycetes</taxon>
        <taxon>Xylariomycetidae</taxon>
        <taxon>Amphisphaeriales</taxon>
        <taxon>Apiosporaceae</taxon>
        <taxon>Apiospora</taxon>
    </lineage>
</organism>